<sequence>MFTQVDSSLVSRPTPIAPDIAAQLAAKTAPWSCVLFDLDGTITDSAPGIMSRISEALAQVGHPIPSDEELFALIGPPLRDSFIHTLGMSEELADQALIIQRDIAALRGPSSGAAVYPGVAGLLRELHAAGMPLALATSKGELQAVDILTFFDLTENFTAIVGASPDETRSAKADVVAEALHRLRAAGIDTSNPVMVGDRIFDINGAAAHGIPTIVVEWGYGSPEESTAALSIVHSIDQLRSRLLTPAAAE</sequence>
<dbReference type="InterPro" id="IPR036412">
    <property type="entry name" value="HAD-like_sf"/>
</dbReference>
<comment type="caution">
    <text evidence="1">The sequence shown here is derived from an EMBL/GenBank/DDBJ whole genome shotgun (WGS) entry which is preliminary data.</text>
</comment>
<gene>
    <name evidence="1" type="ORF">FB466_1191</name>
</gene>
<name>A0A543I721_9MICO</name>
<accession>A0A543I721</accession>
<dbReference type="GO" id="GO:0004713">
    <property type="term" value="F:protein tyrosine kinase activity"/>
    <property type="evidence" value="ECO:0007669"/>
    <property type="project" value="TreeGrafter"/>
</dbReference>
<proteinExistence type="predicted"/>
<dbReference type="InterPro" id="IPR023198">
    <property type="entry name" value="PGP-like_dom2"/>
</dbReference>
<dbReference type="AlphaFoldDB" id="A0A543I721"/>
<dbReference type="EMBL" id="VFPN01000001">
    <property type="protein sequence ID" value="TQM66351.1"/>
    <property type="molecule type" value="Genomic_DNA"/>
</dbReference>
<dbReference type="PANTHER" id="PTHR43434:SF20">
    <property type="entry name" value="5'-NUCLEOTIDASE"/>
    <property type="match status" value="1"/>
</dbReference>
<dbReference type="Proteomes" id="UP000318331">
    <property type="component" value="Unassembled WGS sequence"/>
</dbReference>
<reference evidence="1 2" key="1">
    <citation type="submission" date="2019-06" db="EMBL/GenBank/DDBJ databases">
        <title>Sequencing the genomes of 1000 actinobacteria strains.</title>
        <authorList>
            <person name="Klenk H.-P."/>
        </authorList>
    </citation>
    <scope>NUCLEOTIDE SEQUENCE [LARGE SCALE GENOMIC DNA]</scope>
    <source>
        <strain evidence="1 2">DSM 18031</strain>
    </source>
</reference>
<dbReference type="Gene3D" id="3.40.50.1000">
    <property type="entry name" value="HAD superfamily/HAD-like"/>
    <property type="match status" value="1"/>
</dbReference>
<dbReference type="PANTHER" id="PTHR43434">
    <property type="entry name" value="PHOSPHOGLYCOLATE PHOSPHATASE"/>
    <property type="match status" value="1"/>
</dbReference>
<dbReference type="GO" id="GO:0005829">
    <property type="term" value="C:cytosol"/>
    <property type="evidence" value="ECO:0007669"/>
    <property type="project" value="TreeGrafter"/>
</dbReference>
<dbReference type="InterPro" id="IPR041492">
    <property type="entry name" value="HAD_2"/>
</dbReference>
<dbReference type="OrthoDB" id="9776368at2"/>
<dbReference type="InterPro" id="IPR023214">
    <property type="entry name" value="HAD_sf"/>
</dbReference>
<keyword evidence="2" id="KW-1185">Reference proteome</keyword>
<evidence type="ECO:0000313" key="2">
    <source>
        <dbReference type="Proteomes" id="UP000318331"/>
    </source>
</evidence>
<dbReference type="SUPFAM" id="SSF56784">
    <property type="entry name" value="HAD-like"/>
    <property type="match status" value="1"/>
</dbReference>
<dbReference type="Gene3D" id="1.10.150.240">
    <property type="entry name" value="Putative phosphatase, domain 2"/>
    <property type="match status" value="1"/>
</dbReference>
<dbReference type="RefSeq" id="WP_141916574.1">
    <property type="nucleotide sequence ID" value="NZ_BAAAYS010000003.1"/>
</dbReference>
<evidence type="ECO:0000313" key="1">
    <source>
        <dbReference type="EMBL" id="TQM66351.1"/>
    </source>
</evidence>
<dbReference type="Pfam" id="PF13419">
    <property type="entry name" value="HAD_2"/>
    <property type="match status" value="1"/>
</dbReference>
<organism evidence="1 2">
    <name type="scientific">Klugiella xanthotipulae</name>
    <dbReference type="NCBI Taxonomy" id="244735"/>
    <lineage>
        <taxon>Bacteria</taxon>
        <taxon>Bacillati</taxon>
        <taxon>Actinomycetota</taxon>
        <taxon>Actinomycetes</taxon>
        <taxon>Micrococcales</taxon>
        <taxon>Microbacteriaceae</taxon>
        <taxon>Klugiella</taxon>
    </lineage>
</organism>
<dbReference type="InterPro" id="IPR050155">
    <property type="entry name" value="HAD-like_hydrolase_sf"/>
</dbReference>
<protein>
    <submittedName>
        <fullName evidence="1">Phosphoglycolate phosphatase</fullName>
    </submittedName>
</protein>